<organism evidence="1 2">
    <name type="scientific">Rangifer tarandus platyrhynchus</name>
    <name type="common">Svalbard reindeer</name>
    <dbReference type="NCBI Taxonomy" id="3082113"/>
    <lineage>
        <taxon>Eukaryota</taxon>
        <taxon>Metazoa</taxon>
        <taxon>Chordata</taxon>
        <taxon>Craniata</taxon>
        <taxon>Vertebrata</taxon>
        <taxon>Euteleostomi</taxon>
        <taxon>Mammalia</taxon>
        <taxon>Eutheria</taxon>
        <taxon>Laurasiatheria</taxon>
        <taxon>Artiodactyla</taxon>
        <taxon>Ruminantia</taxon>
        <taxon>Pecora</taxon>
        <taxon>Cervidae</taxon>
        <taxon>Odocoileinae</taxon>
        <taxon>Rangifer</taxon>
    </lineage>
</organism>
<reference evidence="1" key="1">
    <citation type="submission" date="2023-05" db="EMBL/GenBank/DDBJ databases">
        <authorList>
            <consortium name="ELIXIR-Norway"/>
        </authorList>
    </citation>
    <scope>NUCLEOTIDE SEQUENCE</scope>
</reference>
<gene>
    <name evidence="1" type="ORF">MRATA1EN22A_LOCUS13521</name>
</gene>
<sequence length="148" mass="16128">MDEEVAAEVLRKFPVPPLEDLGGRRGISRWTSLAVPLQSSLLLSPLHRPVPFTMSSERMKISPICPNSARVPPSAERELSLFRLLGLAARDPVFMSQTSESVVAPGMQTSYRVGHACKSCKNADREELEGDEGNPQTPLEPALAVSFS</sequence>
<name>A0AC59Z3I8_RANTA</name>
<evidence type="ECO:0000313" key="1">
    <source>
        <dbReference type="EMBL" id="CAN0197972.1"/>
    </source>
</evidence>
<dbReference type="Proteomes" id="UP001162501">
    <property type="component" value="Chromosome 23"/>
</dbReference>
<protein>
    <submittedName>
        <fullName evidence="1">Uncharacterized protein</fullName>
    </submittedName>
</protein>
<dbReference type="EMBL" id="OX596107">
    <property type="protein sequence ID" value="CAN0197972.1"/>
    <property type="molecule type" value="Genomic_DNA"/>
</dbReference>
<evidence type="ECO:0000313" key="2">
    <source>
        <dbReference type="Proteomes" id="UP001162501"/>
    </source>
</evidence>
<accession>A0AC59Z3I8</accession>
<proteinExistence type="predicted"/>
<reference evidence="1" key="2">
    <citation type="submission" date="2025-03" db="EMBL/GenBank/DDBJ databases">
        <authorList>
            <consortium name="ELIXIR-Norway"/>
            <consortium name="Elixir Norway"/>
        </authorList>
    </citation>
    <scope>NUCLEOTIDE SEQUENCE</scope>
</reference>